<dbReference type="Pfam" id="PF00198">
    <property type="entry name" value="2-oxoacid_dh"/>
    <property type="match status" value="1"/>
</dbReference>
<dbReference type="EC" id="2.3.1.-" evidence="6"/>
<organism evidence="10 11">
    <name type="scientific">Rhodococcus navarretei</name>
    <dbReference type="NCBI Taxonomy" id="3128981"/>
    <lineage>
        <taxon>Bacteria</taxon>
        <taxon>Bacillati</taxon>
        <taxon>Actinomycetota</taxon>
        <taxon>Actinomycetes</taxon>
        <taxon>Mycobacteriales</taxon>
        <taxon>Nocardiaceae</taxon>
        <taxon>Rhodococcus</taxon>
    </lineage>
</organism>
<dbReference type="InterPro" id="IPR036625">
    <property type="entry name" value="E3-bd_dom_sf"/>
</dbReference>
<feature type="domain" description="Lipoyl-binding" evidence="8">
    <location>
        <begin position="2"/>
        <end position="79"/>
    </location>
</feature>
<dbReference type="Gene3D" id="3.30.559.10">
    <property type="entry name" value="Chloramphenicol acetyltransferase-like domain"/>
    <property type="match status" value="1"/>
</dbReference>
<dbReference type="InterPro" id="IPR023213">
    <property type="entry name" value="CAT-like_dom_sf"/>
</dbReference>
<dbReference type="Pfam" id="PF00364">
    <property type="entry name" value="Biotin_lipoyl"/>
    <property type="match status" value="1"/>
</dbReference>
<dbReference type="SUPFAM" id="SSF47005">
    <property type="entry name" value="Peripheral subunit-binding domain of 2-oxo acid dehydrogenase complex"/>
    <property type="match status" value="2"/>
</dbReference>
<dbReference type="PROSITE" id="PS50968">
    <property type="entry name" value="BIOTINYL_LIPOYL"/>
    <property type="match status" value="1"/>
</dbReference>
<dbReference type="InterPro" id="IPR050743">
    <property type="entry name" value="2-oxoacid_DH_E2_comp"/>
</dbReference>
<dbReference type="InterPro" id="IPR011053">
    <property type="entry name" value="Single_hybrid_motif"/>
</dbReference>
<feature type="domain" description="Peripheral subunit-binding (PSBD)" evidence="9">
    <location>
        <begin position="196"/>
        <end position="233"/>
    </location>
</feature>
<evidence type="ECO:0000259" key="9">
    <source>
        <dbReference type="PROSITE" id="PS51826"/>
    </source>
</evidence>
<feature type="domain" description="Peripheral subunit-binding (PSBD)" evidence="9">
    <location>
        <begin position="118"/>
        <end position="155"/>
    </location>
</feature>
<dbReference type="InterPro" id="IPR003016">
    <property type="entry name" value="2-oxoA_DH_lipoyl-BS"/>
</dbReference>
<dbReference type="Pfam" id="PF02817">
    <property type="entry name" value="E3_binding"/>
    <property type="match status" value="2"/>
</dbReference>
<dbReference type="Gene3D" id="2.40.50.100">
    <property type="match status" value="1"/>
</dbReference>
<dbReference type="Proteomes" id="UP001456513">
    <property type="component" value="Unassembled WGS sequence"/>
</dbReference>
<evidence type="ECO:0000256" key="6">
    <source>
        <dbReference type="RuleBase" id="RU003423"/>
    </source>
</evidence>
<protein>
    <recommendedName>
        <fullName evidence="6">Dihydrolipoamide acetyltransferase component of pyruvate dehydrogenase complex</fullName>
        <ecNumber evidence="6">2.3.1.-</ecNumber>
    </recommendedName>
</protein>
<keyword evidence="11" id="KW-1185">Reference proteome</keyword>
<feature type="region of interest" description="Disordered" evidence="7">
    <location>
        <begin position="156"/>
        <end position="176"/>
    </location>
</feature>
<accession>A0ABU9D2V9</accession>
<dbReference type="PROSITE" id="PS00189">
    <property type="entry name" value="LIPOYL"/>
    <property type="match status" value="1"/>
</dbReference>
<dbReference type="SUPFAM" id="SSF52777">
    <property type="entry name" value="CoA-dependent acyltransferases"/>
    <property type="match status" value="1"/>
</dbReference>
<gene>
    <name evidence="10" type="ORF">AABD04_19865</name>
</gene>
<dbReference type="PROSITE" id="PS51826">
    <property type="entry name" value="PSBD"/>
    <property type="match status" value="2"/>
</dbReference>
<dbReference type="SUPFAM" id="SSF51230">
    <property type="entry name" value="Single hybrid motif"/>
    <property type="match status" value="1"/>
</dbReference>
<evidence type="ECO:0000256" key="2">
    <source>
        <dbReference type="ARBA" id="ARBA00007317"/>
    </source>
</evidence>
<evidence type="ECO:0000313" key="10">
    <source>
        <dbReference type="EMBL" id="MEK8073107.1"/>
    </source>
</evidence>
<dbReference type="InterPro" id="IPR004167">
    <property type="entry name" value="PSBD"/>
</dbReference>
<dbReference type="PANTHER" id="PTHR43178">
    <property type="entry name" value="DIHYDROLIPOAMIDE ACETYLTRANSFERASE COMPONENT OF PYRUVATE DEHYDROGENASE COMPLEX"/>
    <property type="match status" value="1"/>
</dbReference>
<evidence type="ECO:0000256" key="7">
    <source>
        <dbReference type="SAM" id="MobiDB-lite"/>
    </source>
</evidence>
<proteinExistence type="inferred from homology"/>
<evidence type="ECO:0000256" key="5">
    <source>
        <dbReference type="ARBA" id="ARBA00023315"/>
    </source>
</evidence>
<keyword evidence="5 6" id="KW-0012">Acyltransferase</keyword>
<dbReference type="PANTHER" id="PTHR43178:SF5">
    <property type="entry name" value="LIPOAMIDE ACYLTRANSFERASE COMPONENT OF BRANCHED-CHAIN ALPHA-KETO ACID DEHYDROGENASE COMPLEX, MITOCHONDRIAL"/>
    <property type="match status" value="1"/>
</dbReference>
<keyword evidence="4 6" id="KW-0450">Lipoyl</keyword>
<dbReference type="RefSeq" id="WP_341442250.1">
    <property type="nucleotide sequence ID" value="NZ_JBBPCN010000001.1"/>
</dbReference>
<evidence type="ECO:0000256" key="4">
    <source>
        <dbReference type="ARBA" id="ARBA00022823"/>
    </source>
</evidence>
<comment type="similarity">
    <text evidence="2 6">Belongs to the 2-oxoacid dehydrogenase family.</text>
</comment>
<keyword evidence="3 6" id="KW-0808">Transferase</keyword>
<comment type="cofactor">
    <cofactor evidence="1 6">
        <name>(R)-lipoate</name>
        <dbReference type="ChEBI" id="CHEBI:83088"/>
    </cofactor>
</comment>
<dbReference type="CDD" id="cd06849">
    <property type="entry name" value="lipoyl_domain"/>
    <property type="match status" value="1"/>
</dbReference>
<dbReference type="Gene3D" id="4.10.320.10">
    <property type="entry name" value="E3-binding domain"/>
    <property type="match status" value="2"/>
</dbReference>
<dbReference type="InterPro" id="IPR000089">
    <property type="entry name" value="Biotin_lipoyl"/>
</dbReference>
<evidence type="ECO:0000256" key="3">
    <source>
        <dbReference type="ARBA" id="ARBA00022679"/>
    </source>
</evidence>
<reference evidence="10 11" key="1">
    <citation type="submission" date="2024-03" db="EMBL/GenBank/DDBJ databases">
        <title>Rhodococcus navarretei sp. nov. and Pseudarthrobacter quantumdoti sp. nov., two new species with the ability to biosynthesize Quantum Dots isolated from soil samples at Union Glacier, Antarctica.</title>
        <authorList>
            <person name="Vargas M."/>
        </authorList>
    </citation>
    <scope>NUCLEOTIDE SEQUENCE [LARGE SCALE GENOMIC DNA]</scope>
    <source>
        <strain evidence="10 11">EXRC-4A-4</strain>
    </source>
</reference>
<dbReference type="InterPro" id="IPR001078">
    <property type="entry name" value="2-oxoacid_DH_actylTfrase"/>
</dbReference>
<evidence type="ECO:0000259" key="8">
    <source>
        <dbReference type="PROSITE" id="PS50968"/>
    </source>
</evidence>
<evidence type="ECO:0000313" key="11">
    <source>
        <dbReference type="Proteomes" id="UP001456513"/>
    </source>
</evidence>
<evidence type="ECO:0000256" key="1">
    <source>
        <dbReference type="ARBA" id="ARBA00001938"/>
    </source>
</evidence>
<feature type="region of interest" description="Disordered" evidence="7">
    <location>
        <begin position="233"/>
        <end position="253"/>
    </location>
</feature>
<comment type="caution">
    <text evidence="10">The sequence shown here is derived from an EMBL/GenBank/DDBJ whole genome shotgun (WGS) entry which is preliminary data.</text>
</comment>
<name>A0ABU9D2V9_9NOCA</name>
<sequence length="483" mass="49365">MAQQIVLPKLGLTMQEGVIGEWVAEAGQRIGLGDVLLRLETDKVDIDVEAEAEGILATSAKAGDVLPVGAVIGWLLGDGEQAPNGVAAPATTDAAVDDTASVVAPAATPVPADGTRLKSSPNARRVAAASNVDLAAIHGTGPGGRIVSEDVEEFLAASPAPASQPPASPAPVSVTSEPTIISESTASEPKSAAGQFVGPLIRHRAAELDVDLTRLVGTGIGGRITKADVENTSAPRPVATASAPTPDRVSGPQPGDVIPLTGMRGAIARNMVDSLHTMAQLTHGYEVDVTALVAVREQLKTESVQTDSRPPSLNDFVVKAAALALQQHPVLNAGIADDKVTLFEEINIGIAVAVDGGLLVPVVRNADALSLTAIAGRTGAVATAARTGKLGLTDMEGATFSVSTLGAYGVDFFTPVVNPGNVAILGVGRVKDGFRWEGETPVRTQIMTLSLTFDHRAVDGAPAAEYLRTLGTILARPLSLLAG</sequence>
<dbReference type="EMBL" id="JBBPCN010000001">
    <property type="protein sequence ID" value="MEK8073107.1"/>
    <property type="molecule type" value="Genomic_DNA"/>
</dbReference>